<feature type="compositionally biased region" description="Basic residues" evidence="9">
    <location>
        <begin position="137"/>
        <end position="146"/>
    </location>
</feature>
<dbReference type="AlphaFoldDB" id="A0A0S4J2L3"/>
<feature type="compositionally biased region" description="Pro residues" evidence="9">
    <location>
        <begin position="169"/>
        <end position="179"/>
    </location>
</feature>
<keyword evidence="3 8" id="KW-0698">rRNA processing</keyword>
<sequence>MLGANHFKKKIAKKERKVEAKKQQGGKPPAPQQAAPAPAAPKPKPGATPMPSRNRSTLKGPVVAYEYKGSRDSGNDKKQAPFATKKDQTLYERKHPHLLQANKGEGGPAAAGNAKPASGAPIPIKVRVLETMLGANHFKKKIAKKERKVEAKKQQGGKPPAPQQAAPAPAAPKPKPGATPMPSRNRSTLKGPVVAYEYKGSRDSGNDKKQAPFATKKDQTLYERKHPHLLQANKGEGGPAAAGNAKPASGAPTSAKREHTADSKSHRRHLRHARSGDDLLDQFRTKLQSSTFRLLNEQIYSSPNAFAGQLLRDPSTFEDYHRGYRLQLVQWPMNPNKIIIDAILGDKRGRFLANKAKSMPGFTPTGWVVCDMGCGDAQIAKALAPKGYKVHSFDFCPPKDAPEGLVVVADSAHVPLESKSVEICVFSLSLMATDYFDSLLEAFRVLKPKRLLKIVEVRSRIPNPNAFAALVESIGFTCDWFDVAGDYFIAFDFIKNDGGEHAEANTQPLHHPGDVLLPSLYKKR</sequence>
<evidence type="ECO:0000256" key="2">
    <source>
        <dbReference type="ARBA" id="ARBA00006301"/>
    </source>
</evidence>
<dbReference type="PANTHER" id="PTHR12787">
    <property type="entry name" value="RIBOSOMAL RNA-PROCESSING PROTEIN 8"/>
    <property type="match status" value="1"/>
</dbReference>
<dbReference type="SUPFAM" id="SSF53335">
    <property type="entry name" value="S-adenosyl-L-methionine-dependent methyltransferases"/>
    <property type="match status" value="1"/>
</dbReference>
<feature type="compositionally biased region" description="Low complexity" evidence="9">
    <location>
        <begin position="23"/>
        <end position="37"/>
    </location>
</feature>
<dbReference type="Gene3D" id="3.40.50.150">
    <property type="entry name" value="Vaccinia Virus protein VP39"/>
    <property type="match status" value="1"/>
</dbReference>
<dbReference type="GO" id="GO:0005730">
    <property type="term" value="C:nucleolus"/>
    <property type="evidence" value="ECO:0007669"/>
    <property type="project" value="UniProtKB-SubCell"/>
</dbReference>
<dbReference type="VEuPathDB" id="TriTrypDB:BSAL_82655"/>
<feature type="compositionally biased region" description="Basic and acidic residues" evidence="9">
    <location>
        <begin position="199"/>
        <end position="224"/>
    </location>
</feature>
<keyword evidence="6 8" id="KW-0949">S-adenosyl-L-methionine</keyword>
<evidence type="ECO:0000256" key="9">
    <source>
        <dbReference type="SAM" id="MobiDB-lite"/>
    </source>
</evidence>
<feature type="compositionally biased region" description="Basic residues" evidence="9">
    <location>
        <begin position="1"/>
        <end position="15"/>
    </location>
</feature>
<evidence type="ECO:0000256" key="5">
    <source>
        <dbReference type="ARBA" id="ARBA00022679"/>
    </source>
</evidence>
<dbReference type="InterPro" id="IPR029063">
    <property type="entry name" value="SAM-dependent_MTases_sf"/>
</dbReference>
<dbReference type="Proteomes" id="UP000051952">
    <property type="component" value="Unassembled WGS sequence"/>
</dbReference>
<dbReference type="InterPro" id="IPR007823">
    <property type="entry name" value="RRP8"/>
</dbReference>
<comment type="similarity">
    <text evidence="2 8">Belongs to the methyltransferase superfamily. RRP8 family.</text>
</comment>
<dbReference type="EMBL" id="CYKH01000921">
    <property type="protein sequence ID" value="CUG65649.1"/>
    <property type="molecule type" value="Genomic_DNA"/>
</dbReference>
<dbReference type="InterPro" id="IPR042036">
    <property type="entry name" value="RRP8_N"/>
</dbReference>
<keyword evidence="7 8" id="KW-0539">Nucleus</keyword>
<feature type="compositionally biased region" description="Low complexity" evidence="9">
    <location>
        <begin position="154"/>
        <end position="168"/>
    </location>
</feature>
<dbReference type="OrthoDB" id="10258825at2759"/>
<dbReference type="OMA" id="VVAYEYK"/>
<keyword evidence="5 8" id="KW-0808">Transferase</keyword>
<evidence type="ECO:0000256" key="3">
    <source>
        <dbReference type="ARBA" id="ARBA00022552"/>
    </source>
</evidence>
<evidence type="ECO:0000256" key="4">
    <source>
        <dbReference type="ARBA" id="ARBA00022603"/>
    </source>
</evidence>
<feature type="region of interest" description="Disordered" evidence="9">
    <location>
        <begin position="137"/>
        <end position="277"/>
    </location>
</feature>
<gene>
    <name evidence="10" type="ORF">BSAL_82655</name>
</gene>
<evidence type="ECO:0000256" key="6">
    <source>
        <dbReference type="ARBA" id="ARBA00022691"/>
    </source>
</evidence>
<proteinExistence type="inferred from homology"/>
<evidence type="ECO:0000313" key="10">
    <source>
        <dbReference type="EMBL" id="CUG65649.1"/>
    </source>
</evidence>
<organism evidence="10 11">
    <name type="scientific">Bodo saltans</name>
    <name type="common">Flagellated protozoan</name>
    <dbReference type="NCBI Taxonomy" id="75058"/>
    <lineage>
        <taxon>Eukaryota</taxon>
        <taxon>Discoba</taxon>
        <taxon>Euglenozoa</taxon>
        <taxon>Kinetoplastea</taxon>
        <taxon>Metakinetoplastina</taxon>
        <taxon>Eubodonida</taxon>
        <taxon>Bodonidae</taxon>
        <taxon>Bodo</taxon>
    </lineage>
</organism>
<comment type="subcellular location">
    <subcellularLocation>
        <location evidence="1 8">Nucleus</location>
        <location evidence="1 8">Nucleolus</location>
    </subcellularLocation>
</comment>
<name>A0A0S4J2L3_BODSA</name>
<evidence type="ECO:0000256" key="7">
    <source>
        <dbReference type="ARBA" id="ARBA00023242"/>
    </source>
</evidence>
<feature type="region of interest" description="Disordered" evidence="9">
    <location>
        <begin position="1"/>
        <end position="121"/>
    </location>
</feature>
<evidence type="ECO:0000256" key="1">
    <source>
        <dbReference type="ARBA" id="ARBA00004604"/>
    </source>
</evidence>
<feature type="compositionally biased region" description="Low complexity" evidence="9">
    <location>
        <begin position="110"/>
        <end position="120"/>
    </location>
</feature>
<evidence type="ECO:0000313" key="11">
    <source>
        <dbReference type="Proteomes" id="UP000051952"/>
    </source>
</evidence>
<dbReference type="GO" id="GO:0032259">
    <property type="term" value="P:methylation"/>
    <property type="evidence" value="ECO:0007669"/>
    <property type="project" value="UniProtKB-KW"/>
</dbReference>
<protein>
    <recommendedName>
        <fullName evidence="8">Ribosomal RNA-processing protein 8</fullName>
        <ecNumber evidence="8">2.1.1.-</ecNumber>
    </recommendedName>
</protein>
<dbReference type="GO" id="GO:0006364">
    <property type="term" value="P:rRNA processing"/>
    <property type="evidence" value="ECO:0007669"/>
    <property type="project" value="UniProtKB-UniRule"/>
</dbReference>
<dbReference type="Pfam" id="PF05148">
    <property type="entry name" value="Methyltransf_8"/>
    <property type="match status" value="1"/>
</dbReference>
<keyword evidence="11" id="KW-1185">Reference proteome</keyword>
<dbReference type="GO" id="GO:0008168">
    <property type="term" value="F:methyltransferase activity"/>
    <property type="evidence" value="ECO:0007669"/>
    <property type="project" value="UniProtKB-KW"/>
</dbReference>
<feature type="compositionally biased region" description="Basic and acidic residues" evidence="9">
    <location>
        <begin position="68"/>
        <end position="93"/>
    </location>
</feature>
<feature type="compositionally biased region" description="Pro residues" evidence="9">
    <location>
        <begin position="38"/>
        <end position="48"/>
    </location>
</feature>
<comment type="function">
    <text evidence="8">Probable methyltransferase required to silence rDNA.</text>
</comment>
<dbReference type="PANTHER" id="PTHR12787:SF0">
    <property type="entry name" value="RIBOSOMAL RNA-PROCESSING PROTEIN 8"/>
    <property type="match status" value="1"/>
</dbReference>
<dbReference type="Gene3D" id="1.10.10.2150">
    <property type="entry name" value="Ribosomal RNA-processing protein 8, N-terminal domain"/>
    <property type="match status" value="1"/>
</dbReference>
<keyword evidence="4 8" id="KW-0489">Methyltransferase</keyword>
<evidence type="ECO:0000256" key="8">
    <source>
        <dbReference type="RuleBase" id="RU365074"/>
    </source>
</evidence>
<accession>A0A0S4J2L3</accession>
<feature type="compositionally biased region" description="Basic and acidic residues" evidence="9">
    <location>
        <begin position="255"/>
        <end position="264"/>
    </location>
</feature>
<dbReference type="EC" id="2.1.1.-" evidence="8"/>
<reference evidence="11" key="1">
    <citation type="submission" date="2015-09" db="EMBL/GenBank/DDBJ databases">
        <authorList>
            <consortium name="Pathogen Informatics"/>
        </authorList>
    </citation>
    <scope>NUCLEOTIDE SEQUENCE [LARGE SCALE GENOMIC DNA]</scope>
    <source>
        <strain evidence="11">Lake Konstanz</strain>
    </source>
</reference>
<feature type="compositionally biased region" description="Low complexity" evidence="9">
    <location>
        <begin position="241"/>
        <end position="251"/>
    </location>
</feature>